<dbReference type="STRING" id="1313304.CALK_1547"/>
<dbReference type="Pfam" id="PF04452">
    <property type="entry name" value="Methyltrans_RNA"/>
    <property type="match status" value="1"/>
</dbReference>
<proteinExistence type="inferred from homology"/>
<evidence type="ECO:0000256" key="2">
    <source>
        <dbReference type="ARBA" id="ARBA00005528"/>
    </source>
</evidence>
<dbReference type="Gene3D" id="3.40.1280.10">
    <property type="match status" value="1"/>
</dbReference>
<gene>
    <name evidence="13" type="ORF">CALK_1547</name>
</gene>
<organism evidence="13 14">
    <name type="scientific">Chitinivibrio alkaliphilus ACht1</name>
    <dbReference type="NCBI Taxonomy" id="1313304"/>
    <lineage>
        <taxon>Bacteria</taxon>
        <taxon>Pseudomonadati</taxon>
        <taxon>Fibrobacterota</taxon>
        <taxon>Chitinivibrionia</taxon>
        <taxon>Chitinivibrionales</taxon>
        <taxon>Chitinivibrionaceae</taxon>
        <taxon>Chitinivibrio</taxon>
    </lineage>
</organism>
<dbReference type="InterPro" id="IPR006700">
    <property type="entry name" value="RsmE"/>
</dbReference>
<dbReference type="InterPro" id="IPR046887">
    <property type="entry name" value="RsmE_PUA-like"/>
</dbReference>
<comment type="catalytic activity">
    <reaction evidence="9 10">
        <text>uridine(1498) in 16S rRNA + S-adenosyl-L-methionine = N(3)-methyluridine(1498) in 16S rRNA + S-adenosyl-L-homocysteine + H(+)</text>
        <dbReference type="Rhea" id="RHEA:42920"/>
        <dbReference type="Rhea" id="RHEA-COMP:10283"/>
        <dbReference type="Rhea" id="RHEA-COMP:10284"/>
        <dbReference type="ChEBI" id="CHEBI:15378"/>
        <dbReference type="ChEBI" id="CHEBI:57856"/>
        <dbReference type="ChEBI" id="CHEBI:59789"/>
        <dbReference type="ChEBI" id="CHEBI:65315"/>
        <dbReference type="ChEBI" id="CHEBI:74502"/>
        <dbReference type="EC" id="2.1.1.193"/>
    </reaction>
</comment>
<dbReference type="Pfam" id="PF20260">
    <property type="entry name" value="PUA_4"/>
    <property type="match status" value="1"/>
</dbReference>
<evidence type="ECO:0000256" key="8">
    <source>
        <dbReference type="ARBA" id="ARBA00025699"/>
    </source>
</evidence>
<feature type="domain" description="Ribosomal RNA small subunit methyltransferase E methyltransferase" evidence="11">
    <location>
        <begin position="80"/>
        <end position="242"/>
    </location>
</feature>
<dbReference type="GO" id="GO:0070475">
    <property type="term" value="P:rRNA base methylation"/>
    <property type="evidence" value="ECO:0007669"/>
    <property type="project" value="TreeGrafter"/>
</dbReference>
<accession>U7D6D9</accession>
<feature type="domain" description="Ribosomal RNA small subunit methyltransferase E PUA-like" evidence="12">
    <location>
        <begin position="28"/>
        <end position="70"/>
    </location>
</feature>
<dbReference type="eggNOG" id="COG1385">
    <property type="taxonomic scope" value="Bacteria"/>
</dbReference>
<protein>
    <recommendedName>
        <fullName evidence="10">Ribosomal RNA small subunit methyltransferase E</fullName>
        <ecNumber evidence="10">2.1.1.193</ecNumber>
    </recommendedName>
</protein>
<evidence type="ECO:0000256" key="7">
    <source>
        <dbReference type="ARBA" id="ARBA00022691"/>
    </source>
</evidence>
<dbReference type="PANTHER" id="PTHR30027:SF3">
    <property type="entry name" value="16S RRNA (URACIL(1498)-N(3))-METHYLTRANSFERASE"/>
    <property type="match status" value="1"/>
</dbReference>
<evidence type="ECO:0000256" key="10">
    <source>
        <dbReference type="PIRNR" id="PIRNR015601"/>
    </source>
</evidence>
<dbReference type="EMBL" id="ASJR01000012">
    <property type="protein sequence ID" value="ERP31503.1"/>
    <property type="molecule type" value="Genomic_DNA"/>
</dbReference>
<comment type="function">
    <text evidence="8 10">Specifically methylates the N3 position of the uracil ring of uridine 1498 (m3U1498) in 16S rRNA. Acts on the fully assembled 30S ribosomal subunit.</text>
</comment>
<reference evidence="13 14" key="1">
    <citation type="journal article" date="2013" name="Environ. Microbiol.">
        <title>Genome analysis of Chitinivibrio alkaliphilus gen. nov., sp. nov., a novel extremely haloalkaliphilic anaerobic chitinolytic bacterium from the candidate phylum Termite Group 3.</title>
        <authorList>
            <person name="Sorokin D.Y."/>
            <person name="Gumerov V.M."/>
            <person name="Rakitin A.L."/>
            <person name="Beletsky A.V."/>
            <person name="Damste J.S."/>
            <person name="Muyzer G."/>
            <person name="Mardanov A.V."/>
            <person name="Ravin N.V."/>
        </authorList>
    </citation>
    <scope>NUCLEOTIDE SEQUENCE [LARGE SCALE GENOMIC DNA]</scope>
    <source>
        <strain evidence="13 14">ACht1</strain>
    </source>
</reference>
<evidence type="ECO:0000256" key="6">
    <source>
        <dbReference type="ARBA" id="ARBA00022679"/>
    </source>
</evidence>
<dbReference type="EC" id="2.1.1.193" evidence="10"/>
<dbReference type="PANTHER" id="PTHR30027">
    <property type="entry name" value="RIBOSOMAL RNA SMALL SUBUNIT METHYLTRANSFERASE E"/>
    <property type="match status" value="1"/>
</dbReference>
<keyword evidence="4 10" id="KW-0698">rRNA processing</keyword>
<evidence type="ECO:0000313" key="14">
    <source>
        <dbReference type="Proteomes" id="UP000017148"/>
    </source>
</evidence>
<evidence type="ECO:0000313" key="13">
    <source>
        <dbReference type="EMBL" id="ERP31503.1"/>
    </source>
</evidence>
<dbReference type="InterPro" id="IPR029028">
    <property type="entry name" value="Alpha/beta_knot_MTases"/>
</dbReference>
<evidence type="ECO:0000256" key="4">
    <source>
        <dbReference type="ARBA" id="ARBA00022552"/>
    </source>
</evidence>
<dbReference type="OrthoDB" id="9808126at2"/>
<dbReference type="RefSeq" id="WP_022637001.1">
    <property type="nucleotide sequence ID" value="NZ_ASJR01000012.1"/>
</dbReference>
<evidence type="ECO:0000259" key="11">
    <source>
        <dbReference type="Pfam" id="PF04452"/>
    </source>
</evidence>
<evidence type="ECO:0000256" key="3">
    <source>
        <dbReference type="ARBA" id="ARBA00022490"/>
    </source>
</evidence>
<keyword evidence="7 10" id="KW-0949">S-adenosyl-L-methionine</keyword>
<keyword evidence="14" id="KW-1185">Reference proteome</keyword>
<dbReference type="NCBIfam" id="TIGR00046">
    <property type="entry name" value="RsmE family RNA methyltransferase"/>
    <property type="match status" value="1"/>
</dbReference>
<evidence type="ECO:0000259" key="12">
    <source>
        <dbReference type="Pfam" id="PF20260"/>
    </source>
</evidence>
<dbReference type="InterPro" id="IPR029026">
    <property type="entry name" value="tRNA_m1G_MTases_N"/>
</dbReference>
<dbReference type="SUPFAM" id="SSF75217">
    <property type="entry name" value="alpha/beta knot"/>
    <property type="match status" value="1"/>
</dbReference>
<dbReference type="GO" id="GO:0070042">
    <property type="term" value="F:rRNA (uridine-N3-)-methyltransferase activity"/>
    <property type="evidence" value="ECO:0007669"/>
    <property type="project" value="TreeGrafter"/>
</dbReference>
<keyword evidence="5 10" id="KW-0489">Methyltransferase</keyword>
<dbReference type="InterPro" id="IPR046886">
    <property type="entry name" value="RsmE_MTase_dom"/>
</dbReference>
<evidence type="ECO:0000256" key="1">
    <source>
        <dbReference type="ARBA" id="ARBA00004496"/>
    </source>
</evidence>
<sequence length="247" mass="27505">MDKAQRFAEFLFLAHEADGEVFLLDSVETEHAVKVLRFAEGDPIQATDGAGMIFSGVVSKIKKGTALCTVQECRTVPPPSVRIDAYIGIPEKNRFELLCEALPPLGVQKIIPFYGENSKKHWWSAGWKSAIRRYERLIRSSVKQSHNPYITEISAPVAFDSLRESTRAHEHYIASFDGERGSRLQTLHGQASSHCALIVGPPEGFSPREVEQLQIFRRASFLSLGKYRLRTEIAAVAAAELVSHIVS</sequence>
<keyword evidence="6 10" id="KW-0808">Transferase</keyword>
<comment type="subcellular location">
    <subcellularLocation>
        <location evidence="1 10">Cytoplasm</location>
    </subcellularLocation>
</comment>
<dbReference type="InterPro" id="IPR015947">
    <property type="entry name" value="PUA-like_sf"/>
</dbReference>
<comment type="similarity">
    <text evidence="2 10">Belongs to the RNA methyltransferase RsmE family.</text>
</comment>
<dbReference type="SUPFAM" id="SSF88697">
    <property type="entry name" value="PUA domain-like"/>
    <property type="match status" value="1"/>
</dbReference>
<dbReference type="CDD" id="cd18084">
    <property type="entry name" value="RsmE-like"/>
    <property type="match status" value="1"/>
</dbReference>
<comment type="caution">
    <text evidence="13">The sequence shown here is derived from an EMBL/GenBank/DDBJ whole genome shotgun (WGS) entry which is preliminary data.</text>
</comment>
<dbReference type="Proteomes" id="UP000017148">
    <property type="component" value="Unassembled WGS sequence"/>
</dbReference>
<evidence type="ECO:0000256" key="5">
    <source>
        <dbReference type="ARBA" id="ARBA00022603"/>
    </source>
</evidence>
<dbReference type="GO" id="GO:0005737">
    <property type="term" value="C:cytoplasm"/>
    <property type="evidence" value="ECO:0007669"/>
    <property type="project" value="UniProtKB-SubCell"/>
</dbReference>
<name>U7D6D9_9BACT</name>
<dbReference type="PIRSF" id="PIRSF015601">
    <property type="entry name" value="MTase_slr0722"/>
    <property type="match status" value="1"/>
</dbReference>
<dbReference type="AlphaFoldDB" id="U7D6D9"/>
<keyword evidence="3 10" id="KW-0963">Cytoplasm</keyword>
<evidence type="ECO:0000256" key="9">
    <source>
        <dbReference type="ARBA" id="ARBA00047944"/>
    </source>
</evidence>